<accession>A0A645HVH4</accession>
<organism evidence="1">
    <name type="scientific">bioreactor metagenome</name>
    <dbReference type="NCBI Taxonomy" id="1076179"/>
    <lineage>
        <taxon>unclassified sequences</taxon>
        <taxon>metagenomes</taxon>
        <taxon>ecological metagenomes</taxon>
    </lineage>
</organism>
<reference evidence="1" key="1">
    <citation type="submission" date="2019-08" db="EMBL/GenBank/DDBJ databases">
        <authorList>
            <person name="Kucharzyk K."/>
            <person name="Murdoch R.W."/>
            <person name="Higgins S."/>
            <person name="Loffler F."/>
        </authorList>
    </citation>
    <scope>NUCLEOTIDE SEQUENCE</scope>
</reference>
<dbReference type="AlphaFoldDB" id="A0A645HVH4"/>
<proteinExistence type="predicted"/>
<protein>
    <submittedName>
        <fullName evidence="1">Uncharacterized protein</fullName>
    </submittedName>
</protein>
<gene>
    <name evidence="1" type="ORF">SDC9_190620</name>
</gene>
<dbReference type="EMBL" id="VSSQ01101222">
    <property type="protein sequence ID" value="MPN43061.1"/>
    <property type="molecule type" value="Genomic_DNA"/>
</dbReference>
<name>A0A645HVH4_9ZZZZ</name>
<comment type="caution">
    <text evidence="1">The sequence shown here is derived from an EMBL/GenBank/DDBJ whole genome shotgun (WGS) entry which is preliminary data.</text>
</comment>
<evidence type="ECO:0000313" key="1">
    <source>
        <dbReference type="EMBL" id="MPN43061.1"/>
    </source>
</evidence>
<sequence>MLADIVVFLAVAGFGCFFLDEADVDCKDLITVMGQQVLIETFDRRGELLGVVQQPRPVLLFNQGLGVHDFSLEPVHGQALEDIRIEDGPFVRAIGSLEREIELEITAQQQFQGQLPLTVNLAGALVDGVLPAFPFRDQPGKFLVSTFAVPGKGQGGLVVLLRQGGLDRLFPE</sequence>